<accession>A0A8J6NBI4</accession>
<dbReference type="Pfam" id="PF02954">
    <property type="entry name" value="HTH_8"/>
    <property type="match status" value="1"/>
</dbReference>
<dbReference type="SUPFAM" id="SSF52540">
    <property type="entry name" value="P-loop containing nucleoside triphosphate hydrolases"/>
    <property type="match status" value="1"/>
</dbReference>
<dbReference type="InterPro" id="IPR025944">
    <property type="entry name" value="Sigma_54_int_dom_CS"/>
</dbReference>
<dbReference type="InterPro" id="IPR011006">
    <property type="entry name" value="CheY-like_superfamily"/>
</dbReference>
<dbReference type="InterPro" id="IPR003593">
    <property type="entry name" value="AAA+_ATPase"/>
</dbReference>
<evidence type="ECO:0000256" key="6">
    <source>
        <dbReference type="ARBA" id="ARBA00023125"/>
    </source>
</evidence>
<comment type="caution">
    <text evidence="11">The sequence shown here is derived from an EMBL/GenBank/DDBJ whole genome shotgun (WGS) entry which is preliminary data.</text>
</comment>
<dbReference type="InterPro" id="IPR027417">
    <property type="entry name" value="P-loop_NTPase"/>
</dbReference>
<proteinExistence type="predicted"/>
<evidence type="ECO:0000256" key="5">
    <source>
        <dbReference type="ARBA" id="ARBA00023015"/>
    </source>
</evidence>
<dbReference type="InterPro" id="IPR002197">
    <property type="entry name" value="HTH_Fis"/>
</dbReference>
<evidence type="ECO:0000259" key="9">
    <source>
        <dbReference type="PROSITE" id="PS50045"/>
    </source>
</evidence>
<keyword evidence="3" id="KW-0067">ATP-binding</keyword>
<dbReference type="InterPro" id="IPR009057">
    <property type="entry name" value="Homeodomain-like_sf"/>
</dbReference>
<keyword evidence="6" id="KW-0238">DNA-binding</keyword>
<keyword evidence="5" id="KW-0805">Transcription regulation</keyword>
<dbReference type="Gene3D" id="1.10.8.60">
    <property type="match status" value="1"/>
</dbReference>
<dbReference type="Pfam" id="PF25601">
    <property type="entry name" value="AAA_lid_14"/>
    <property type="match status" value="1"/>
</dbReference>
<dbReference type="GO" id="GO:0006355">
    <property type="term" value="P:regulation of DNA-templated transcription"/>
    <property type="evidence" value="ECO:0007669"/>
    <property type="project" value="InterPro"/>
</dbReference>
<dbReference type="GO" id="GO:0000160">
    <property type="term" value="P:phosphorelay signal transduction system"/>
    <property type="evidence" value="ECO:0007669"/>
    <property type="project" value="UniProtKB-KW"/>
</dbReference>
<dbReference type="FunFam" id="3.40.50.2300:FF:000018">
    <property type="entry name" value="DNA-binding transcriptional regulator NtrC"/>
    <property type="match status" value="1"/>
</dbReference>
<dbReference type="GO" id="GO:0005524">
    <property type="term" value="F:ATP binding"/>
    <property type="evidence" value="ECO:0007669"/>
    <property type="project" value="UniProtKB-KW"/>
</dbReference>
<evidence type="ECO:0000256" key="2">
    <source>
        <dbReference type="ARBA" id="ARBA00022741"/>
    </source>
</evidence>
<dbReference type="Pfam" id="PF00072">
    <property type="entry name" value="Response_reg"/>
    <property type="match status" value="1"/>
</dbReference>
<keyword evidence="4" id="KW-0902">Two-component regulatory system</keyword>
<protein>
    <submittedName>
        <fullName evidence="11">Sigma-54-dependent Fis family transcriptional regulator</fullName>
    </submittedName>
</protein>
<evidence type="ECO:0000256" key="1">
    <source>
        <dbReference type="ARBA" id="ARBA00022553"/>
    </source>
</evidence>
<dbReference type="PROSITE" id="PS00688">
    <property type="entry name" value="SIGMA54_INTERACT_3"/>
    <property type="match status" value="1"/>
</dbReference>
<gene>
    <name evidence="11" type="ORF">H8E41_02080</name>
</gene>
<dbReference type="Proteomes" id="UP000614424">
    <property type="component" value="Unassembled WGS sequence"/>
</dbReference>
<dbReference type="InterPro" id="IPR002078">
    <property type="entry name" value="Sigma_54_int"/>
</dbReference>
<dbReference type="Gene3D" id="3.40.50.300">
    <property type="entry name" value="P-loop containing nucleotide triphosphate hydrolases"/>
    <property type="match status" value="1"/>
</dbReference>
<evidence type="ECO:0000313" key="11">
    <source>
        <dbReference type="EMBL" id="MBC8316664.1"/>
    </source>
</evidence>
<dbReference type="PROSITE" id="PS50045">
    <property type="entry name" value="SIGMA54_INTERACT_4"/>
    <property type="match status" value="1"/>
</dbReference>
<keyword evidence="2" id="KW-0547">Nucleotide-binding</keyword>
<reference evidence="11 12" key="1">
    <citation type="submission" date="2020-08" db="EMBL/GenBank/DDBJ databases">
        <title>Bridging the membrane lipid divide: bacteria of the FCB group superphylum have the potential to synthesize archaeal ether lipids.</title>
        <authorList>
            <person name="Villanueva L."/>
            <person name="Von Meijenfeldt F.A.B."/>
            <person name="Westbye A.B."/>
            <person name="Yadav S."/>
            <person name="Hopmans E.C."/>
            <person name="Dutilh B.E."/>
            <person name="Sinninghe Damste J.S."/>
        </authorList>
    </citation>
    <scope>NUCLEOTIDE SEQUENCE [LARGE SCALE GENOMIC DNA]</scope>
    <source>
        <strain evidence="11">NIOZ-UU47</strain>
    </source>
</reference>
<dbReference type="PANTHER" id="PTHR32071:SF117">
    <property type="entry name" value="PTS-DEPENDENT DIHYDROXYACETONE KINASE OPERON REGULATORY PROTEIN-RELATED"/>
    <property type="match status" value="1"/>
</dbReference>
<dbReference type="SUPFAM" id="SSF52172">
    <property type="entry name" value="CheY-like"/>
    <property type="match status" value="1"/>
</dbReference>
<dbReference type="EMBL" id="JACNJZ010000045">
    <property type="protein sequence ID" value="MBC8316664.1"/>
    <property type="molecule type" value="Genomic_DNA"/>
</dbReference>
<dbReference type="GO" id="GO:0043565">
    <property type="term" value="F:sequence-specific DNA binding"/>
    <property type="evidence" value="ECO:0007669"/>
    <property type="project" value="InterPro"/>
</dbReference>
<dbReference type="SUPFAM" id="SSF46689">
    <property type="entry name" value="Homeodomain-like"/>
    <property type="match status" value="1"/>
</dbReference>
<feature type="domain" description="Sigma-54 factor interaction" evidence="9">
    <location>
        <begin position="153"/>
        <end position="382"/>
    </location>
</feature>
<evidence type="ECO:0000256" key="3">
    <source>
        <dbReference type="ARBA" id="ARBA00022840"/>
    </source>
</evidence>
<keyword evidence="1 8" id="KW-0597">Phosphoprotein</keyword>
<keyword evidence="7" id="KW-0804">Transcription</keyword>
<dbReference type="AlphaFoldDB" id="A0A8J6NBI4"/>
<dbReference type="FunFam" id="3.40.50.300:FF:000006">
    <property type="entry name" value="DNA-binding transcriptional regulator NtrC"/>
    <property type="match status" value="1"/>
</dbReference>
<dbReference type="Pfam" id="PF00158">
    <property type="entry name" value="Sigma54_activat"/>
    <property type="match status" value="1"/>
</dbReference>
<evidence type="ECO:0000259" key="10">
    <source>
        <dbReference type="PROSITE" id="PS50110"/>
    </source>
</evidence>
<dbReference type="SMART" id="SM00382">
    <property type="entry name" value="AAA"/>
    <property type="match status" value="1"/>
</dbReference>
<feature type="domain" description="Response regulatory" evidence="10">
    <location>
        <begin position="13"/>
        <end position="128"/>
    </location>
</feature>
<feature type="modified residue" description="4-aspartylphosphate" evidence="8">
    <location>
        <position position="63"/>
    </location>
</feature>
<evidence type="ECO:0000256" key="7">
    <source>
        <dbReference type="ARBA" id="ARBA00023163"/>
    </source>
</evidence>
<dbReference type="PRINTS" id="PR01590">
    <property type="entry name" value="HTHFIS"/>
</dbReference>
<dbReference type="Gene3D" id="3.40.50.2300">
    <property type="match status" value="1"/>
</dbReference>
<dbReference type="PROSITE" id="PS50110">
    <property type="entry name" value="RESPONSE_REGULATORY"/>
    <property type="match status" value="1"/>
</dbReference>
<dbReference type="PANTHER" id="PTHR32071">
    <property type="entry name" value="TRANSCRIPTIONAL REGULATORY PROTEIN"/>
    <property type="match status" value="1"/>
</dbReference>
<evidence type="ECO:0000256" key="4">
    <source>
        <dbReference type="ARBA" id="ARBA00023012"/>
    </source>
</evidence>
<dbReference type="CDD" id="cd00009">
    <property type="entry name" value="AAA"/>
    <property type="match status" value="1"/>
</dbReference>
<dbReference type="Gene3D" id="1.10.10.60">
    <property type="entry name" value="Homeodomain-like"/>
    <property type="match status" value="1"/>
</dbReference>
<dbReference type="InterPro" id="IPR001789">
    <property type="entry name" value="Sig_transdc_resp-reg_receiver"/>
</dbReference>
<evidence type="ECO:0000313" key="12">
    <source>
        <dbReference type="Proteomes" id="UP000614424"/>
    </source>
</evidence>
<dbReference type="InterPro" id="IPR058031">
    <property type="entry name" value="AAA_lid_NorR"/>
</dbReference>
<name>A0A8J6NBI4_9BACT</name>
<organism evidence="11 12">
    <name type="scientific">Candidatus Desulfobia pelagia</name>
    <dbReference type="NCBI Taxonomy" id="2841692"/>
    <lineage>
        <taxon>Bacteria</taxon>
        <taxon>Pseudomonadati</taxon>
        <taxon>Thermodesulfobacteriota</taxon>
        <taxon>Desulfobulbia</taxon>
        <taxon>Desulfobulbales</taxon>
        <taxon>Desulfobulbaceae</taxon>
        <taxon>Candidatus Desulfobia</taxon>
    </lineage>
</organism>
<evidence type="ECO:0000256" key="8">
    <source>
        <dbReference type="PROSITE-ProRule" id="PRU00169"/>
    </source>
</evidence>
<dbReference type="SMART" id="SM00448">
    <property type="entry name" value="REC"/>
    <property type="match status" value="1"/>
</dbReference>
<sequence>MSAHTDTKNNPQTVLIVDDEPDMLTMLQLVLKRQCDCQVVLAQSGKNALQKLKEYKPDVVITDIKMPDMDGLALLKRIRDIDDTISIIIMTGYGTVEMAVEALKEGAYDFLEKPFNKDHIVRTIHHCLERTKLLRNYQSLQAQLIDSNQLHGFIGNSPALKKALDLIALVADTDATILIRGNSGTGKEGAAKALHALSHRKQNRMITVNCPTLPEQILESELFGYSKGAFTGATSDKKGLFEEANHSTILLDEIADIPVSIQTKLLRVLQEKEIQPLGQNKSIKVDVRVVASTNQDLEAKIESGEFREDLYYRLNVINITMPSLSDMSEDIPLLSHHFLALFKKEYNRPDIQFAPDAIDYLYHRHWPGNVRELQNIIKRVVIVAREEVIDAAALKNAEQKHSGRLNCSEMQQAIFSLPYNDAKAEATKHFTVAYISNVLNQNNGNVTSAAQKSGMDRQALQRIMRRYNMKSADFRKKD</sequence>